<dbReference type="EC" id="5.2.1.8" evidence="6"/>
<evidence type="ECO:0000313" key="10">
    <source>
        <dbReference type="Proteomes" id="UP001409291"/>
    </source>
</evidence>
<organism evidence="9 10">
    <name type="scientific">Sphingobacterium kitahiroshimense</name>
    <dbReference type="NCBI Taxonomy" id="470446"/>
    <lineage>
        <taxon>Bacteria</taxon>
        <taxon>Pseudomonadati</taxon>
        <taxon>Bacteroidota</taxon>
        <taxon>Sphingobacteriia</taxon>
        <taxon>Sphingobacteriales</taxon>
        <taxon>Sphingobacteriaceae</taxon>
        <taxon>Sphingobacterium</taxon>
    </lineage>
</organism>
<keyword evidence="7" id="KW-0732">Signal</keyword>
<proteinExistence type="inferred from homology"/>
<feature type="domain" description="PPIase FKBP-type" evidence="8">
    <location>
        <begin position="146"/>
        <end position="231"/>
    </location>
</feature>
<dbReference type="PANTHER" id="PTHR43811">
    <property type="entry name" value="FKBP-TYPE PEPTIDYL-PROLYL CIS-TRANS ISOMERASE FKPA"/>
    <property type="match status" value="1"/>
</dbReference>
<dbReference type="InterPro" id="IPR001179">
    <property type="entry name" value="PPIase_FKBP_dom"/>
</dbReference>
<dbReference type="PANTHER" id="PTHR43811:SF19">
    <property type="entry name" value="39 KDA FK506-BINDING NUCLEAR PROTEIN"/>
    <property type="match status" value="1"/>
</dbReference>
<dbReference type="SUPFAM" id="SSF54534">
    <property type="entry name" value="FKBP-like"/>
    <property type="match status" value="1"/>
</dbReference>
<gene>
    <name evidence="9" type="ORF">ABE541_20855</name>
</gene>
<evidence type="ECO:0000256" key="7">
    <source>
        <dbReference type="SAM" id="SignalP"/>
    </source>
</evidence>
<protein>
    <recommendedName>
        <fullName evidence="6">Peptidyl-prolyl cis-trans isomerase</fullName>
        <ecNumber evidence="6">5.2.1.8</ecNumber>
    </recommendedName>
</protein>
<dbReference type="InterPro" id="IPR046357">
    <property type="entry name" value="PPIase_dom_sf"/>
</dbReference>
<dbReference type="GO" id="GO:0003755">
    <property type="term" value="F:peptidyl-prolyl cis-trans isomerase activity"/>
    <property type="evidence" value="ECO:0007669"/>
    <property type="project" value="UniProtKB-EC"/>
</dbReference>
<feature type="chain" id="PRO_5045098980" description="Peptidyl-prolyl cis-trans isomerase" evidence="7">
    <location>
        <begin position="19"/>
        <end position="235"/>
    </location>
</feature>
<accession>A0ABV0BYR6</accession>
<evidence type="ECO:0000256" key="1">
    <source>
        <dbReference type="ARBA" id="ARBA00000971"/>
    </source>
</evidence>
<dbReference type="RefSeq" id="WP_346582587.1">
    <property type="nucleotide sequence ID" value="NZ_JBDJLH010000001.1"/>
</dbReference>
<name>A0ABV0BYR6_9SPHI</name>
<evidence type="ECO:0000256" key="3">
    <source>
        <dbReference type="ARBA" id="ARBA00023110"/>
    </source>
</evidence>
<sequence>MKYIALALLSLATLSVTAQQKKKTVKKTTDVKPLLATKTDSVSYAFGRDIGGTLKNLEITNWNKELIGKAIVSALDGQNSLIEEDQLRMVIQSAVTEAREIKEKENLAKEQAFFTENAKKTTVKTTEEGLQYEVLVEGTGEKPTRENEVTVHYTGTLLDGKKFDSSLDRNEPLKMKLDRVIEGWKIGVPLMSKGAKYRFYVPSKLGYGSQNMGVIPPNSILIFDIELLDFVKDAV</sequence>
<evidence type="ECO:0000256" key="4">
    <source>
        <dbReference type="ARBA" id="ARBA00023235"/>
    </source>
</evidence>
<feature type="signal peptide" evidence="7">
    <location>
        <begin position="1"/>
        <end position="18"/>
    </location>
</feature>
<comment type="similarity">
    <text evidence="2 6">Belongs to the FKBP-type PPIase family.</text>
</comment>
<evidence type="ECO:0000313" key="9">
    <source>
        <dbReference type="EMBL" id="MEN5379729.1"/>
    </source>
</evidence>
<dbReference type="PROSITE" id="PS50059">
    <property type="entry name" value="FKBP_PPIASE"/>
    <property type="match status" value="1"/>
</dbReference>
<dbReference type="Gene3D" id="3.10.50.40">
    <property type="match status" value="1"/>
</dbReference>
<evidence type="ECO:0000256" key="6">
    <source>
        <dbReference type="RuleBase" id="RU003915"/>
    </source>
</evidence>
<dbReference type="EMBL" id="JBDJNQ010000011">
    <property type="protein sequence ID" value="MEN5379729.1"/>
    <property type="molecule type" value="Genomic_DNA"/>
</dbReference>
<dbReference type="Proteomes" id="UP001409291">
    <property type="component" value="Unassembled WGS sequence"/>
</dbReference>
<reference evidence="9 10" key="1">
    <citation type="submission" date="2024-04" db="EMBL/GenBank/DDBJ databases">
        <title>WGS of bacteria from Torrens River.</title>
        <authorList>
            <person name="Wyrsch E.R."/>
            <person name="Drigo B."/>
        </authorList>
    </citation>
    <scope>NUCLEOTIDE SEQUENCE [LARGE SCALE GENOMIC DNA]</scope>
    <source>
        <strain evidence="9 10">TWI391</strain>
    </source>
</reference>
<evidence type="ECO:0000256" key="2">
    <source>
        <dbReference type="ARBA" id="ARBA00006577"/>
    </source>
</evidence>
<evidence type="ECO:0000259" key="8">
    <source>
        <dbReference type="PROSITE" id="PS50059"/>
    </source>
</evidence>
<evidence type="ECO:0000256" key="5">
    <source>
        <dbReference type="PROSITE-ProRule" id="PRU00277"/>
    </source>
</evidence>
<keyword evidence="4 5" id="KW-0413">Isomerase</keyword>
<keyword evidence="3 5" id="KW-0697">Rotamase</keyword>
<comment type="caution">
    <text evidence="9">The sequence shown here is derived from an EMBL/GenBank/DDBJ whole genome shotgun (WGS) entry which is preliminary data.</text>
</comment>
<comment type="catalytic activity">
    <reaction evidence="1 5 6">
        <text>[protein]-peptidylproline (omega=180) = [protein]-peptidylproline (omega=0)</text>
        <dbReference type="Rhea" id="RHEA:16237"/>
        <dbReference type="Rhea" id="RHEA-COMP:10747"/>
        <dbReference type="Rhea" id="RHEA-COMP:10748"/>
        <dbReference type="ChEBI" id="CHEBI:83833"/>
        <dbReference type="ChEBI" id="CHEBI:83834"/>
        <dbReference type="EC" id="5.2.1.8"/>
    </reaction>
</comment>
<dbReference type="Pfam" id="PF01346">
    <property type="entry name" value="FKBP_N"/>
    <property type="match status" value="1"/>
</dbReference>
<dbReference type="Pfam" id="PF00254">
    <property type="entry name" value="FKBP_C"/>
    <property type="match status" value="1"/>
</dbReference>
<keyword evidence="10" id="KW-1185">Reference proteome</keyword>
<dbReference type="InterPro" id="IPR036944">
    <property type="entry name" value="PPIase_FKBP_N_sf"/>
</dbReference>
<dbReference type="Gene3D" id="1.10.287.460">
    <property type="entry name" value="Peptidyl-prolyl cis-trans isomerase, FKBP-type, N-terminal domain"/>
    <property type="match status" value="1"/>
</dbReference>
<dbReference type="InterPro" id="IPR000774">
    <property type="entry name" value="PPIase_FKBP_N"/>
</dbReference>